<dbReference type="PANTHER" id="PTHR33525">
    <property type="match status" value="1"/>
</dbReference>
<feature type="domain" description="HDOD" evidence="1">
    <location>
        <begin position="57"/>
        <end position="247"/>
    </location>
</feature>
<dbReference type="Pfam" id="PF08668">
    <property type="entry name" value="HDOD"/>
    <property type="match status" value="1"/>
</dbReference>
<dbReference type="Gene3D" id="1.10.3210.10">
    <property type="entry name" value="Hypothetical protein af1432"/>
    <property type="match status" value="1"/>
</dbReference>
<dbReference type="SUPFAM" id="SSF109604">
    <property type="entry name" value="HD-domain/PDEase-like"/>
    <property type="match status" value="1"/>
</dbReference>
<accession>A0A2A5AIW5</accession>
<gene>
    <name evidence="2" type="ORF">COA96_16330</name>
</gene>
<reference evidence="3" key="1">
    <citation type="submission" date="2017-08" db="EMBL/GenBank/DDBJ databases">
        <title>A dynamic microbial community with high functional redundancy inhabits the cold, oxic subseafloor aquifer.</title>
        <authorList>
            <person name="Tully B.J."/>
            <person name="Wheat C.G."/>
            <person name="Glazer B.T."/>
            <person name="Huber J.A."/>
        </authorList>
    </citation>
    <scope>NUCLEOTIDE SEQUENCE [LARGE SCALE GENOMIC DNA]</scope>
</reference>
<comment type="caution">
    <text evidence="2">The sequence shown here is derived from an EMBL/GenBank/DDBJ whole genome shotgun (WGS) entry which is preliminary data.</text>
</comment>
<dbReference type="PROSITE" id="PS51833">
    <property type="entry name" value="HDOD"/>
    <property type="match status" value="1"/>
</dbReference>
<name>A0A2A5AIW5_9GAMM</name>
<evidence type="ECO:0000313" key="3">
    <source>
        <dbReference type="Proteomes" id="UP000218327"/>
    </source>
</evidence>
<sequence>MDQAIAQEKEFDLRTAFYDEMFGNVDTNSEGLNEIETHISKRISLLLRNNEKLSSLIPPLSKHLVELSEMLGDEMANFDEFGDILMKDISLSTDVVRLANSAAFRRTEEAVASTEAAIRVIGLRELSDLVSQALAKDAMKVSPIYFRMFGQQIWQHSLDCAVACRTIGSGYDSSETYFLGLVHDIGKIVIFSCLIDAFIEVNPDSEPGGKLFREMMTTYSLELSYQAAIEWDLPERMITALKQQRFKPEEGLSLVLHHSNLCSEAFMLMSKRKISYEDGLKSLIQNGVNEEQAVSVLSILKDMNKS</sequence>
<proteinExistence type="predicted"/>
<evidence type="ECO:0000313" key="2">
    <source>
        <dbReference type="EMBL" id="PCJ19257.1"/>
    </source>
</evidence>
<dbReference type="InterPro" id="IPR052340">
    <property type="entry name" value="RNase_Y/CdgJ"/>
</dbReference>
<dbReference type="Proteomes" id="UP000218327">
    <property type="component" value="Unassembled WGS sequence"/>
</dbReference>
<organism evidence="2 3">
    <name type="scientific">SAR86 cluster bacterium</name>
    <dbReference type="NCBI Taxonomy" id="2030880"/>
    <lineage>
        <taxon>Bacteria</taxon>
        <taxon>Pseudomonadati</taxon>
        <taxon>Pseudomonadota</taxon>
        <taxon>Gammaproteobacteria</taxon>
        <taxon>SAR86 cluster</taxon>
    </lineage>
</organism>
<evidence type="ECO:0000259" key="1">
    <source>
        <dbReference type="PROSITE" id="PS51833"/>
    </source>
</evidence>
<dbReference type="EMBL" id="NVVJ01000091">
    <property type="protein sequence ID" value="PCJ19257.1"/>
    <property type="molecule type" value="Genomic_DNA"/>
</dbReference>
<dbReference type="PANTHER" id="PTHR33525:SF6">
    <property type="entry name" value="HDOD DOMAIN-CONTAINING PROTEIN"/>
    <property type="match status" value="1"/>
</dbReference>
<dbReference type="AlphaFoldDB" id="A0A2A5AIW5"/>
<dbReference type="InterPro" id="IPR013976">
    <property type="entry name" value="HDOD"/>
</dbReference>
<protein>
    <recommendedName>
        <fullName evidence="1">HDOD domain-containing protein</fullName>
    </recommendedName>
</protein>